<organism evidence="5">
    <name type="scientific">Sesamum angustifolium</name>
    <dbReference type="NCBI Taxonomy" id="2727405"/>
    <lineage>
        <taxon>Eukaryota</taxon>
        <taxon>Viridiplantae</taxon>
        <taxon>Streptophyta</taxon>
        <taxon>Embryophyta</taxon>
        <taxon>Tracheophyta</taxon>
        <taxon>Spermatophyta</taxon>
        <taxon>Magnoliopsida</taxon>
        <taxon>eudicotyledons</taxon>
        <taxon>Gunneridae</taxon>
        <taxon>Pentapetalae</taxon>
        <taxon>asterids</taxon>
        <taxon>lamiids</taxon>
        <taxon>Lamiales</taxon>
        <taxon>Pedaliaceae</taxon>
        <taxon>Sesamum</taxon>
    </lineage>
</organism>
<dbReference type="PROSITE" id="PS00678">
    <property type="entry name" value="WD_REPEATS_1"/>
    <property type="match status" value="1"/>
</dbReference>
<dbReference type="SUPFAM" id="SSF50978">
    <property type="entry name" value="WD40 repeat-like"/>
    <property type="match status" value="1"/>
</dbReference>
<dbReference type="PANTHER" id="PTHR44099">
    <property type="entry name" value="RABCONNECTIN-3B, ISOFORM A"/>
    <property type="match status" value="1"/>
</dbReference>
<keyword evidence="1 3" id="KW-0853">WD repeat</keyword>
<gene>
    <name evidence="5" type="ORF">Sangu_3162300</name>
</gene>
<proteinExistence type="predicted"/>
<reference evidence="5" key="2">
    <citation type="journal article" date="2024" name="Plant">
        <title>Genomic evolution and insights into agronomic trait innovations of Sesamum species.</title>
        <authorList>
            <person name="Miao H."/>
            <person name="Wang L."/>
            <person name="Qu L."/>
            <person name="Liu H."/>
            <person name="Sun Y."/>
            <person name="Le M."/>
            <person name="Wang Q."/>
            <person name="Wei S."/>
            <person name="Zheng Y."/>
            <person name="Lin W."/>
            <person name="Duan Y."/>
            <person name="Cao H."/>
            <person name="Xiong S."/>
            <person name="Wang X."/>
            <person name="Wei L."/>
            <person name="Li C."/>
            <person name="Ma Q."/>
            <person name="Ju M."/>
            <person name="Zhao R."/>
            <person name="Li G."/>
            <person name="Mu C."/>
            <person name="Tian Q."/>
            <person name="Mei H."/>
            <person name="Zhang T."/>
            <person name="Gao T."/>
            <person name="Zhang H."/>
        </authorList>
    </citation>
    <scope>NUCLEOTIDE SEQUENCE</scope>
    <source>
        <strain evidence="5">G01</strain>
    </source>
</reference>
<feature type="compositionally biased region" description="Polar residues" evidence="4">
    <location>
        <begin position="273"/>
        <end position="284"/>
    </location>
</feature>
<evidence type="ECO:0000256" key="3">
    <source>
        <dbReference type="PROSITE-ProRule" id="PRU00221"/>
    </source>
</evidence>
<dbReference type="SMART" id="SM00320">
    <property type="entry name" value="WD40"/>
    <property type="match status" value="3"/>
</dbReference>
<protein>
    <recommendedName>
        <fullName evidence="6">Transducin/WD40 repeat-like superfamily protein</fullName>
    </recommendedName>
</protein>
<evidence type="ECO:0000256" key="2">
    <source>
        <dbReference type="ARBA" id="ARBA00022737"/>
    </source>
</evidence>
<dbReference type="InterPro" id="IPR049916">
    <property type="entry name" value="WDR72-like"/>
</dbReference>
<evidence type="ECO:0000256" key="1">
    <source>
        <dbReference type="ARBA" id="ARBA00022574"/>
    </source>
</evidence>
<comment type="caution">
    <text evidence="5">The sequence shown here is derived from an EMBL/GenBank/DDBJ whole genome shotgun (WGS) entry which is preliminary data.</text>
</comment>
<feature type="region of interest" description="Disordered" evidence="4">
    <location>
        <begin position="245"/>
        <end position="284"/>
    </location>
</feature>
<dbReference type="AlphaFoldDB" id="A0AAW2JV34"/>
<dbReference type="InterPro" id="IPR001680">
    <property type="entry name" value="WD40_rpt"/>
</dbReference>
<feature type="repeat" description="WD" evidence="3">
    <location>
        <begin position="82"/>
        <end position="104"/>
    </location>
</feature>
<evidence type="ECO:0008006" key="6">
    <source>
        <dbReference type="Google" id="ProtNLM"/>
    </source>
</evidence>
<dbReference type="PROSITE" id="PS50082">
    <property type="entry name" value="WD_REPEATS_2"/>
    <property type="match status" value="1"/>
</dbReference>
<evidence type="ECO:0000256" key="4">
    <source>
        <dbReference type="SAM" id="MobiDB-lite"/>
    </source>
</evidence>
<evidence type="ECO:0000313" key="5">
    <source>
        <dbReference type="EMBL" id="KAL0298074.1"/>
    </source>
</evidence>
<dbReference type="Gene3D" id="2.130.10.10">
    <property type="entry name" value="YVTN repeat-like/Quinoprotein amine dehydrogenase"/>
    <property type="match status" value="1"/>
</dbReference>
<dbReference type="Pfam" id="PF00400">
    <property type="entry name" value="WD40"/>
    <property type="match status" value="1"/>
</dbReference>
<dbReference type="InterPro" id="IPR036322">
    <property type="entry name" value="WD40_repeat_dom_sf"/>
</dbReference>
<sequence length="800" mass="87484">MVISENHVAPHAIVYGFMSGDIEIVRFHMFFTAFESLIENLPHEADSQGQKHRLRGHTGAVLCLASHQMVSRSAGCSLNHVLLSGSMDCTVRLWDLDSGNPVAVLHQHVAPVRQIILPPCQSEYPWSDCFLTVGDDSCVALASLQTLRVERLFPGHLYFPAKVLWDGVRGYIACLCPNRSEKGDALDILYIWDVKTGARERLLRGAAAHSMFDHFVKGINESFLSGNLMNGNTSASSLVFPVTEPTKLSQSHPKVSGKRISPQKSTARKSEPNETSNAMKGSSARSGCFTSVVFQSDKHPIKSSSPFPGVSTLCFDLTSLMSLCSMHELSEDGNHIGGKIYVKGAGTSTPKGDAYQKANAPSEELGMEIPSPRHVNGKSSSVSDGSSVELEHHQWVRTLEGCLLQFSLSFLHLWNVDDELDNLLITEMKLKRPDSFIVSSGILGDRGSMTLTFPGSDLTLELWRSSSEYSALRSLTMVSLAQHLISLSHSCSSASSALAAFYTRKFAEKISDIKPPQLQLLVSFWQNEFEHVKMAARSLFHCAASRAIPHPLSYSRANQLLNRDIHPSGISEKEYDNTTAVCPVSDGKMETEVDFVKEESEITSWLESYEEQDWISCVGATTQDAMTSQIIVAAALAVWYPSLVKPSLAMVTVHPLVKLVMAMNEKYSAAAAEILAEGMESTWKACIGSEIPRLIADIFFQAECVSSTSANASSQNSAPSLSIRETLVGILLPSLAMADVPGFLHVIESQIWSTASDSPVHVVSLMTLIRVVRGSPRNLAPYLEKVCRNNLQAAVMMSKI</sequence>
<name>A0AAW2JV34_9LAMI</name>
<accession>A0AAW2JV34</accession>
<reference evidence="5" key="1">
    <citation type="submission" date="2020-06" db="EMBL/GenBank/DDBJ databases">
        <authorList>
            <person name="Li T."/>
            <person name="Hu X."/>
            <person name="Zhang T."/>
            <person name="Song X."/>
            <person name="Zhang H."/>
            <person name="Dai N."/>
            <person name="Sheng W."/>
            <person name="Hou X."/>
            <person name="Wei L."/>
        </authorList>
    </citation>
    <scope>NUCLEOTIDE SEQUENCE</scope>
    <source>
        <strain evidence="5">G01</strain>
        <tissue evidence="5">Leaf</tissue>
    </source>
</reference>
<dbReference type="EMBL" id="JACGWK010000497">
    <property type="protein sequence ID" value="KAL0298074.1"/>
    <property type="molecule type" value="Genomic_DNA"/>
</dbReference>
<dbReference type="PANTHER" id="PTHR44099:SF4">
    <property type="entry name" value="RABCONNECTIN-3B, ISOFORM A"/>
    <property type="match status" value="1"/>
</dbReference>
<dbReference type="GO" id="GO:0005737">
    <property type="term" value="C:cytoplasm"/>
    <property type="evidence" value="ECO:0007669"/>
    <property type="project" value="TreeGrafter"/>
</dbReference>
<keyword evidence="2" id="KW-0677">Repeat</keyword>
<dbReference type="InterPro" id="IPR015943">
    <property type="entry name" value="WD40/YVTN_repeat-like_dom_sf"/>
</dbReference>
<dbReference type="InterPro" id="IPR019775">
    <property type="entry name" value="WD40_repeat_CS"/>
</dbReference>